<dbReference type="EMBL" id="QKSB01000004">
    <property type="protein sequence ID" value="PZE17343.1"/>
    <property type="molecule type" value="Genomic_DNA"/>
</dbReference>
<keyword evidence="2" id="KW-1185">Reference proteome</keyword>
<reference evidence="1 2" key="1">
    <citation type="submission" date="2018-06" db="EMBL/GenBank/DDBJ databases">
        <title>The draft genome sequence of Crocinitomix sp. SM1701.</title>
        <authorList>
            <person name="Zhang X."/>
        </authorList>
    </citation>
    <scope>NUCLEOTIDE SEQUENCE [LARGE SCALE GENOMIC DNA]</scope>
    <source>
        <strain evidence="1 2">SM1701</strain>
    </source>
</reference>
<sequence>MKNFALILLCATMVSFVSCRKNRTCNCIHANTGVIQSSTNTTENVLDVTKKEGVEACDLKDTTFSYEGITTNIDCSLVY</sequence>
<dbReference type="PROSITE" id="PS51257">
    <property type="entry name" value="PROKAR_LIPOPROTEIN"/>
    <property type="match status" value="1"/>
</dbReference>
<gene>
    <name evidence="1" type="ORF">DNU06_08720</name>
</gene>
<evidence type="ECO:0000313" key="2">
    <source>
        <dbReference type="Proteomes" id="UP000249248"/>
    </source>
</evidence>
<proteinExistence type="predicted"/>
<comment type="caution">
    <text evidence="1">The sequence shown here is derived from an EMBL/GenBank/DDBJ whole genome shotgun (WGS) entry which is preliminary data.</text>
</comment>
<dbReference type="RefSeq" id="WP_111062868.1">
    <property type="nucleotide sequence ID" value="NZ_JBHUCU010000016.1"/>
</dbReference>
<dbReference type="Proteomes" id="UP000249248">
    <property type="component" value="Unassembled WGS sequence"/>
</dbReference>
<organism evidence="1 2">
    <name type="scientific">Putridiphycobacter roseus</name>
    <dbReference type="NCBI Taxonomy" id="2219161"/>
    <lineage>
        <taxon>Bacteria</taxon>
        <taxon>Pseudomonadati</taxon>
        <taxon>Bacteroidota</taxon>
        <taxon>Flavobacteriia</taxon>
        <taxon>Flavobacteriales</taxon>
        <taxon>Crocinitomicaceae</taxon>
        <taxon>Putridiphycobacter</taxon>
    </lineage>
</organism>
<name>A0A2W1NE09_9FLAO</name>
<dbReference type="AlphaFoldDB" id="A0A2W1NE09"/>
<accession>A0A2W1NE09</accession>
<protein>
    <submittedName>
        <fullName evidence="1">Uncharacterized protein</fullName>
    </submittedName>
</protein>
<evidence type="ECO:0000313" key="1">
    <source>
        <dbReference type="EMBL" id="PZE17343.1"/>
    </source>
</evidence>